<protein>
    <submittedName>
        <fullName evidence="6">Sulfatase-like hydrolase/transferase</fullName>
    </submittedName>
</protein>
<dbReference type="Gene3D" id="3.40.720.10">
    <property type="entry name" value="Alkaline Phosphatase, subunit A"/>
    <property type="match status" value="1"/>
</dbReference>
<feature type="domain" description="Sulfatase N-terminal" evidence="5">
    <location>
        <begin position="40"/>
        <end position="362"/>
    </location>
</feature>
<dbReference type="PROSITE" id="PS00149">
    <property type="entry name" value="SULFATASE_2"/>
    <property type="match status" value="1"/>
</dbReference>
<dbReference type="EMBL" id="CP076129">
    <property type="protein sequence ID" value="QWG09993.1"/>
    <property type="molecule type" value="Genomic_DNA"/>
</dbReference>
<dbReference type="PROSITE" id="PS00523">
    <property type="entry name" value="SULFATASE_1"/>
    <property type="match status" value="1"/>
</dbReference>
<evidence type="ECO:0000313" key="7">
    <source>
        <dbReference type="Proteomes" id="UP000682802"/>
    </source>
</evidence>
<keyword evidence="7" id="KW-1185">Reference proteome</keyword>
<dbReference type="InterPro" id="IPR050738">
    <property type="entry name" value="Sulfatase"/>
</dbReference>
<gene>
    <name evidence="6" type="ORF">KM029_20135</name>
</gene>
<dbReference type="InterPro" id="IPR024607">
    <property type="entry name" value="Sulfatase_CS"/>
</dbReference>
<dbReference type="InterPro" id="IPR000917">
    <property type="entry name" value="Sulfatase_N"/>
</dbReference>
<evidence type="ECO:0000259" key="5">
    <source>
        <dbReference type="Pfam" id="PF00884"/>
    </source>
</evidence>
<comment type="similarity">
    <text evidence="1">Belongs to the sulfatase family.</text>
</comment>
<evidence type="ECO:0000256" key="3">
    <source>
        <dbReference type="ARBA" id="ARBA00022801"/>
    </source>
</evidence>
<proteinExistence type="inferred from homology"/>
<dbReference type="Gene3D" id="3.30.1120.10">
    <property type="match status" value="1"/>
</dbReference>
<dbReference type="Pfam" id="PF00884">
    <property type="entry name" value="Sulfatase"/>
    <property type="match status" value="1"/>
</dbReference>
<evidence type="ECO:0000256" key="4">
    <source>
        <dbReference type="ARBA" id="ARBA00022837"/>
    </source>
</evidence>
<dbReference type="RefSeq" id="WP_205125534.1">
    <property type="nucleotide sequence ID" value="NZ_CP076129.1"/>
</dbReference>
<keyword evidence="3" id="KW-0378">Hydrolase</keyword>
<reference evidence="6 7" key="1">
    <citation type="submission" date="2021-05" db="EMBL/GenBank/DDBJ databases">
        <title>Comparative genomic studies on the polysaccharide-degrading batcterial strains of the Flammeovirga genus.</title>
        <authorList>
            <person name="Zewei F."/>
            <person name="Zheng Z."/>
            <person name="Yu L."/>
            <person name="Ruyue G."/>
            <person name="Yanhong M."/>
            <person name="Yuanyuan C."/>
            <person name="Jingyan G."/>
            <person name="Wenjun H."/>
        </authorList>
    </citation>
    <scope>NUCLEOTIDE SEQUENCE [LARGE SCALE GENOMIC DNA]</scope>
    <source>
        <strain evidence="6 7">YS10</strain>
    </source>
</reference>
<dbReference type="SUPFAM" id="SSF53649">
    <property type="entry name" value="Alkaline phosphatase-like"/>
    <property type="match status" value="1"/>
</dbReference>
<evidence type="ECO:0000256" key="2">
    <source>
        <dbReference type="ARBA" id="ARBA00022723"/>
    </source>
</evidence>
<dbReference type="PANTHER" id="PTHR42693:SF53">
    <property type="entry name" value="ENDO-4-O-SULFATASE"/>
    <property type="match status" value="1"/>
</dbReference>
<dbReference type="PANTHER" id="PTHR42693">
    <property type="entry name" value="ARYLSULFATASE FAMILY MEMBER"/>
    <property type="match status" value="1"/>
</dbReference>
<dbReference type="Proteomes" id="UP000682802">
    <property type="component" value="Chromosome 2"/>
</dbReference>
<keyword evidence="2" id="KW-0479">Metal-binding</keyword>
<keyword evidence="4" id="KW-0106">Calcium</keyword>
<sequence>MMLQLSNKKYTLPIVVITLSFLFGFSTLDNTTPSNKRKKPNIIVIMCDDLGYQDVGFNGCLDIPTPNIDKIANNGVKFTNAYVSYSVCGPSRAGFITGRYQQRFGFERNPQYKTEDPNMGLPKTERTIATTLKEVGYHSGIIGKWHLGAHKSNHPLNRGFDEFYGHLGGGHAYFPELLTIKNSYGADLEEPDSYKTWIMKNHTPVKTNKYLTDAFSDHASDFIRRNGKSDDPFFLYLSYNAPHSPLQASEKYLKRFENIKDKKRKTYAAMVSAVDDGIGQVLEELKRQGIAENTIIYFLSDNGGPEPKNASNNGVLKAGKGSVYEGGFRVPFAMCWPGTIKANQTFDKAISSLDIFATAVALSSAPIEKDKPLDGVNLIPFVTGKDNGYPHEVIYLRKFDQQKYAVRYHDYKLIRNLADNKNVYELYNLSTDISETKNIKNEHSDKVQQIEELRISWDSELIDPVFMGLIHSDYWIKMQEKKKKNKNKHLK</sequence>
<evidence type="ECO:0000256" key="1">
    <source>
        <dbReference type="ARBA" id="ARBA00008779"/>
    </source>
</evidence>
<organism evidence="6 7">
    <name type="scientific">Flammeovirga kamogawensis</name>
    <dbReference type="NCBI Taxonomy" id="373891"/>
    <lineage>
        <taxon>Bacteria</taxon>
        <taxon>Pseudomonadati</taxon>
        <taxon>Bacteroidota</taxon>
        <taxon>Cytophagia</taxon>
        <taxon>Cytophagales</taxon>
        <taxon>Flammeovirgaceae</taxon>
        <taxon>Flammeovirga</taxon>
    </lineage>
</organism>
<dbReference type="InterPro" id="IPR017850">
    <property type="entry name" value="Alkaline_phosphatase_core_sf"/>
</dbReference>
<name>A0ABX8H2Q9_9BACT</name>
<evidence type="ECO:0000313" key="6">
    <source>
        <dbReference type="EMBL" id="QWG09993.1"/>
    </source>
</evidence>
<accession>A0ABX8H2Q9</accession>